<dbReference type="RefSeq" id="WP_330505358.1">
    <property type="nucleotide sequence ID" value="NZ_JAZDUE010000009.1"/>
</dbReference>
<dbReference type="InterPro" id="IPR032371">
    <property type="entry name" value="DUF4873"/>
</dbReference>
<proteinExistence type="predicted"/>
<accession>A0ABU7MUH1</accession>
<dbReference type="EMBL" id="JAZDUE010000009">
    <property type="protein sequence ID" value="MEE4023982.1"/>
    <property type="molecule type" value="Genomic_DNA"/>
</dbReference>
<reference evidence="2 3" key="1">
    <citation type="submission" date="2024-01" db="EMBL/GenBank/DDBJ databases">
        <title>Draft genome sequence of Gordonia sp. PKS22-38.</title>
        <authorList>
            <person name="Suphannarot A."/>
            <person name="Mingma R."/>
        </authorList>
    </citation>
    <scope>NUCLEOTIDE SEQUENCE [LARGE SCALE GENOMIC DNA]</scope>
    <source>
        <strain evidence="2 3">PKS22-38</strain>
    </source>
</reference>
<dbReference type="Pfam" id="PF16170">
    <property type="entry name" value="DUF4873"/>
    <property type="match status" value="1"/>
</dbReference>
<evidence type="ECO:0000313" key="2">
    <source>
        <dbReference type="EMBL" id="MEE4023982.1"/>
    </source>
</evidence>
<name>A0ABU7MUH1_9ACTN</name>
<evidence type="ECO:0000259" key="1">
    <source>
        <dbReference type="Pfam" id="PF16170"/>
    </source>
</evidence>
<dbReference type="Proteomes" id="UP001335729">
    <property type="component" value="Unassembled WGS sequence"/>
</dbReference>
<evidence type="ECO:0000313" key="3">
    <source>
        <dbReference type="Proteomes" id="UP001335729"/>
    </source>
</evidence>
<feature type="domain" description="DUF4873" evidence="1">
    <location>
        <begin position="133"/>
        <end position="222"/>
    </location>
</feature>
<keyword evidence="3" id="KW-1185">Reference proteome</keyword>
<gene>
    <name evidence="2" type="ORF">V1Y59_12920</name>
</gene>
<organism evidence="2 3">
    <name type="scientific">Gordonia prachuapensis</name>
    <dbReference type="NCBI Taxonomy" id="3115651"/>
    <lineage>
        <taxon>Bacteria</taxon>
        <taxon>Bacillati</taxon>
        <taxon>Actinomycetota</taxon>
        <taxon>Actinomycetes</taxon>
        <taxon>Mycobacteriales</taxon>
        <taxon>Gordoniaceae</taxon>
        <taxon>Gordonia</taxon>
    </lineage>
</organism>
<protein>
    <submittedName>
        <fullName evidence="2">DUF4873 domain-containing protein</fullName>
    </submittedName>
</protein>
<sequence>MTTAASVAVCGRGPLAERLRSRIRRSPLPIEIIDDGRRAGLIVRAGPAPAGSYLGLVTASREGEVFLDDARALDYVVAMVEHLAMSGAVSVTVRRPIENEWAMIANPRRRRARLRRFRPDDYDWPGVESIDDEVFDGAAAMSADGCADLVVRLRLVGHLDPLDGRYHWAGTAFGDEIRRWKDDRVRTVTVSVDGREPVDARLAEVTPSGAVRIVGVGAPPYVLDDLMV</sequence>
<comment type="caution">
    <text evidence="2">The sequence shown here is derived from an EMBL/GenBank/DDBJ whole genome shotgun (WGS) entry which is preliminary data.</text>
</comment>